<dbReference type="InterPro" id="IPR007963">
    <property type="entry name" value="Peptidase_M61_catalytic"/>
</dbReference>
<dbReference type="Gene3D" id="2.30.42.10">
    <property type="match status" value="1"/>
</dbReference>
<dbReference type="InterPro" id="IPR040756">
    <property type="entry name" value="Peptidase_M61_N"/>
</dbReference>
<accession>A0A4R2LBU9</accession>
<dbReference type="SUPFAM" id="SSF55486">
    <property type="entry name" value="Metalloproteases ('zincins'), catalytic domain"/>
    <property type="match status" value="1"/>
</dbReference>
<dbReference type="Gene3D" id="2.60.40.3650">
    <property type="match status" value="1"/>
</dbReference>
<keyword evidence="4" id="KW-1185">Reference proteome</keyword>
<dbReference type="Proteomes" id="UP000295765">
    <property type="component" value="Unassembled WGS sequence"/>
</dbReference>
<dbReference type="RefSeq" id="WP_132543891.1">
    <property type="nucleotide sequence ID" value="NZ_SLWY01000015.1"/>
</dbReference>
<keyword evidence="3" id="KW-0645">Protease</keyword>
<organism evidence="3 4">
    <name type="scientific">Plasticicumulans lactativorans</name>
    <dbReference type="NCBI Taxonomy" id="1133106"/>
    <lineage>
        <taxon>Bacteria</taxon>
        <taxon>Pseudomonadati</taxon>
        <taxon>Pseudomonadota</taxon>
        <taxon>Gammaproteobacteria</taxon>
        <taxon>Candidatus Competibacteraceae</taxon>
        <taxon>Plasticicumulans</taxon>
    </lineage>
</organism>
<reference evidence="3 4" key="1">
    <citation type="submission" date="2019-03" db="EMBL/GenBank/DDBJ databases">
        <title>Genomic Encyclopedia of Type Strains, Phase IV (KMG-IV): sequencing the most valuable type-strain genomes for metagenomic binning, comparative biology and taxonomic classification.</title>
        <authorList>
            <person name="Goeker M."/>
        </authorList>
    </citation>
    <scope>NUCLEOTIDE SEQUENCE [LARGE SCALE GENOMIC DNA]</scope>
    <source>
        <strain evidence="3 4">DSM 25287</strain>
    </source>
</reference>
<dbReference type="InterPro" id="IPR027268">
    <property type="entry name" value="Peptidase_M4/M1_CTD_sf"/>
</dbReference>
<dbReference type="GO" id="GO:0008237">
    <property type="term" value="F:metallopeptidase activity"/>
    <property type="evidence" value="ECO:0007669"/>
    <property type="project" value="UniProtKB-KW"/>
</dbReference>
<dbReference type="PROSITE" id="PS50106">
    <property type="entry name" value="PDZ"/>
    <property type="match status" value="1"/>
</dbReference>
<comment type="caution">
    <text evidence="3">The sequence shown here is derived from an EMBL/GenBank/DDBJ whole genome shotgun (WGS) entry which is preliminary data.</text>
</comment>
<dbReference type="InterPro" id="IPR024191">
    <property type="entry name" value="Peptidase_M61"/>
</dbReference>
<dbReference type="Pfam" id="PF17899">
    <property type="entry name" value="Peptidase_M61_N"/>
    <property type="match status" value="1"/>
</dbReference>
<dbReference type="GO" id="GO:0006508">
    <property type="term" value="P:proteolysis"/>
    <property type="evidence" value="ECO:0007669"/>
    <property type="project" value="UniProtKB-KW"/>
</dbReference>
<dbReference type="Gene3D" id="1.10.390.10">
    <property type="entry name" value="Neutral Protease Domain 2"/>
    <property type="match status" value="1"/>
</dbReference>
<evidence type="ECO:0000256" key="1">
    <source>
        <dbReference type="SAM" id="MobiDB-lite"/>
    </source>
</evidence>
<feature type="region of interest" description="Disordered" evidence="1">
    <location>
        <begin position="474"/>
        <end position="495"/>
    </location>
</feature>
<dbReference type="InterPro" id="IPR001478">
    <property type="entry name" value="PDZ"/>
</dbReference>
<dbReference type="SMART" id="SM00228">
    <property type="entry name" value="PDZ"/>
    <property type="match status" value="1"/>
</dbReference>
<dbReference type="Pfam" id="PF13180">
    <property type="entry name" value="PDZ_2"/>
    <property type="match status" value="1"/>
</dbReference>
<evidence type="ECO:0000313" key="4">
    <source>
        <dbReference type="Proteomes" id="UP000295765"/>
    </source>
</evidence>
<name>A0A4R2LBU9_9GAMM</name>
<feature type="domain" description="PDZ" evidence="2">
    <location>
        <begin position="469"/>
        <end position="549"/>
    </location>
</feature>
<evidence type="ECO:0000313" key="3">
    <source>
        <dbReference type="EMBL" id="TCO80298.1"/>
    </source>
</evidence>
<keyword evidence="3" id="KW-0378">Hydrolase</keyword>
<gene>
    <name evidence="3" type="ORF">EV699_11576</name>
</gene>
<dbReference type="SUPFAM" id="SSF50156">
    <property type="entry name" value="PDZ domain-like"/>
    <property type="match status" value="1"/>
</dbReference>
<dbReference type="PIRSF" id="PIRSF016493">
    <property type="entry name" value="Glycyl_aminpptds"/>
    <property type="match status" value="1"/>
</dbReference>
<dbReference type="AlphaFoldDB" id="A0A4R2LBU9"/>
<sequence>MSATPAIRYHIQPAHPGAHLFRVRCEVAVPAAEGQLFRLPAWIPGSYMIRDFARHVVVARAAAGGRAVALTKLDKDTWQCAPCAGPLSFEWEVHAWDLSVRGAHLDTTHAYFNGSSVFPAVVGQEHLPCAVTIALPDGEGWKHWRVATSLPRAGALPWSAGDYAAADYEELIDHPVEMGEFLLGEFEACGVPHAVAITGRVRVDLERLCRDLKTVCEHHIRFFGEPAPMARYLFLVTAVGEGYGGLEHRASTSLLCGRDDLPRSGEPGDGYRTFLGLCSHEYFHAWNVKRIRPAAFVPCDLGREAYTRLLWVFEGFTSYYDDLALVRSGLIDEAGYLKMLGETATRVWRGPGRLRQSLAESSFDAWNKFYKPDANTPNAVVSYYTKGALVALALDLALRRASAGARSLDDVMRALWARYGRSADGVPEDGIEPLVAELAGQDFGAFFARHVHGVEDAPLAELLPDVGLRFNLRPAESGSDNGGRPGTRSEPRADLGLRTQVADGELRVSHVLDGGPAQAAGIAAGDVLVALEGLRVQPRGFDRQLDALRPGECVHLHVFRRDELLVFALTLAAAPADTVFISVDGDAADAVVQRRRTWLSGG</sequence>
<dbReference type="EMBL" id="SLWY01000015">
    <property type="protein sequence ID" value="TCO80298.1"/>
    <property type="molecule type" value="Genomic_DNA"/>
</dbReference>
<keyword evidence="3" id="KW-0482">Metalloprotease</keyword>
<dbReference type="InterPro" id="IPR036034">
    <property type="entry name" value="PDZ_sf"/>
</dbReference>
<proteinExistence type="predicted"/>
<protein>
    <submittedName>
        <fullName evidence="3">Putative metalloprotease with PDZ domain</fullName>
    </submittedName>
</protein>
<evidence type="ECO:0000259" key="2">
    <source>
        <dbReference type="PROSITE" id="PS50106"/>
    </source>
</evidence>
<dbReference type="OrthoDB" id="9778516at2"/>
<dbReference type="Pfam" id="PF05299">
    <property type="entry name" value="Peptidase_M61"/>
    <property type="match status" value="1"/>
</dbReference>